<dbReference type="PATRIC" id="fig|1514904.3.peg.2578"/>
<dbReference type="SUPFAM" id="SSF56266">
    <property type="entry name" value="DmpA/ArgJ-like"/>
    <property type="match status" value="1"/>
</dbReference>
<name>A0A0M9GL83_9HYPH</name>
<evidence type="ECO:0000313" key="2">
    <source>
        <dbReference type="EMBL" id="KPB00046.1"/>
    </source>
</evidence>
<dbReference type="EMBL" id="JXMU01000032">
    <property type="protein sequence ID" value="KPB00046.1"/>
    <property type="molecule type" value="Genomic_DNA"/>
</dbReference>
<dbReference type="AlphaFoldDB" id="A0A0M9GL83"/>
<dbReference type="CDD" id="cd02253">
    <property type="entry name" value="DmpA"/>
    <property type="match status" value="1"/>
</dbReference>
<keyword evidence="2" id="KW-0378">Hydrolase</keyword>
<keyword evidence="3" id="KW-1185">Reference proteome</keyword>
<evidence type="ECO:0000313" key="3">
    <source>
        <dbReference type="Proteomes" id="UP000038011"/>
    </source>
</evidence>
<comment type="caution">
    <text evidence="2">The sequence shown here is derived from an EMBL/GenBank/DDBJ whole genome shotgun (WGS) entry which is preliminary data.</text>
</comment>
<comment type="similarity">
    <text evidence="1">Belongs to the peptidase S58 family.</text>
</comment>
<dbReference type="InterPro" id="IPR016117">
    <property type="entry name" value="ArgJ-like_dom_sf"/>
</dbReference>
<dbReference type="PANTHER" id="PTHR36512">
    <property type="entry name" value="D-AMINOPEPTIDASE"/>
    <property type="match status" value="1"/>
</dbReference>
<dbReference type="GO" id="GO:0004177">
    <property type="term" value="F:aminopeptidase activity"/>
    <property type="evidence" value="ECO:0007669"/>
    <property type="project" value="UniProtKB-KW"/>
</dbReference>
<dbReference type="Gene3D" id="3.60.70.12">
    <property type="entry name" value="L-amino peptidase D-ALA esterase/amidase"/>
    <property type="match status" value="1"/>
</dbReference>
<sequence>MDAGIPTKPRARAIGLTFCGETGPYNAITDVPGVLVGYETLSSYVDPALQTGALPVLTGVTAILPRGFDKTPRPVWAGQFSLNGNGEMTGTHWVKDGGYLVGPVMITNSHSVGPVHDGATRWMVEHYADSWQHNHLWAMPVVAETYDGVLNDINGFHVTKDHALSAIKSAKSGTIEEGNVGGGTGMICYEYKGGTGTSSRTFAIDGGNFTLGVLVQANHGIRPWLTVSGVRLGETMCADRIPGFKNERGSIVCIIATDLPLSPLQLEKLSRRATIGISKSGSPGGNNSGDIFLAFSTANEAELPQFSGPWRTFISLNDEFLDQVYLSAVEAIEEAVLNAMLAANDVPTARPTGSVCKSIDGKELLDNLNFSC</sequence>
<proteinExistence type="inferred from homology"/>
<reference evidence="2 3" key="1">
    <citation type="submission" date="2015-01" db="EMBL/GenBank/DDBJ databases">
        <title>Ahrensia donghaiensis sp. nov., a novel dimethylsulphoniopropionate-cleavage bacterium isolated from seawater and emended descriptions of the genus Ahrensia and Ahrensia kielensis.</title>
        <authorList>
            <person name="Liu J."/>
        </authorList>
    </citation>
    <scope>NUCLEOTIDE SEQUENCE [LARGE SCALE GENOMIC DNA]</scope>
    <source>
        <strain evidence="2 3">LZD062</strain>
    </source>
</reference>
<accession>A0A0M9GL83</accession>
<dbReference type="PANTHER" id="PTHR36512:SF3">
    <property type="entry name" value="BLR5678 PROTEIN"/>
    <property type="match status" value="1"/>
</dbReference>
<organism evidence="2 3">
    <name type="scientific">Ahrensia marina</name>
    <dbReference type="NCBI Taxonomy" id="1514904"/>
    <lineage>
        <taxon>Bacteria</taxon>
        <taxon>Pseudomonadati</taxon>
        <taxon>Pseudomonadota</taxon>
        <taxon>Alphaproteobacteria</taxon>
        <taxon>Hyphomicrobiales</taxon>
        <taxon>Ahrensiaceae</taxon>
        <taxon>Ahrensia</taxon>
    </lineage>
</organism>
<dbReference type="Proteomes" id="UP000038011">
    <property type="component" value="Unassembled WGS sequence"/>
</dbReference>
<keyword evidence="2" id="KW-0031">Aminopeptidase</keyword>
<dbReference type="InterPro" id="IPR005321">
    <property type="entry name" value="Peptidase_S58_DmpA"/>
</dbReference>
<evidence type="ECO:0000256" key="1">
    <source>
        <dbReference type="ARBA" id="ARBA00007068"/>
    </source>
</evidence>
<dbReference type="STRING" id="1514904.SU32_15855"/>
<dbReference type="RefSeq" id="WP_054000360.1">
    <property type="nucleotide sequence ID" value="NZ_JXMU01000032.1"/>
</dbReference>
<dbReference type="OrthoDB" id="9770388at2"/>
<keyword evidence="2" id="KW-0645">Protease</keyword>
<dbReference type="Pfam" id="PF03576">
    <property type="entry name" value="Peptidase_S58"/>
    <property type="match status" value="1"/>
</dbReference>
<gene>
    <name evidence="2" type="ORF">SU32_15855</name>
</gene>
<protein>
    <submittedName>
        <fullName evidence="2">Aminopeptidase</fullName>
    </submittedName>
</protein>